<dbReference type="EMBL" id="JARJCM010000129">
    <property type="protein sequence ID" value="KAJ7027072.1"/>
    <property type="molecule type" value="Genomic_DNA"/>
</dbReference>
<comment type="caution">
    <text evidence="3">The sequence shown here is derived from an EMBL/GenBank/DDBJ whole genome shotgun (WGS) entry which is preliminary data.</text>
</comment>
<protein>
    <recommendedName>
        <fullName evidence="5">Secreted protein</fullName>
    </recommendedName>
</protein>
<keyword evidence="4" id="KW-1185">Reference proteome</keyword>
<evidence type="ECO:0000256" key="2">
    <source>
        <dbReference type="SAM" id="SignalP"/>
    </source>
</evidence>
<sequence>MSYRARGMRSLGVFSVTQLLASLAQLSWPLAPAHSASNWRGCCARPGRVLGLRQHCLKFRGTRPQIATAARISNSPDTRTRPLRSDPCAL</sequence>
<gene>
    <name evidence="3" type="ORF">C8F04DRAFT_94677</name>
</gene>
<dbReference type="Proteomes" id="UP001218188">
    <property type="component" value="Unassembled WGS sequence"/>
</dbReference>
<keyword evidence="2" id="KW-0732">Signal</keyword>
<dbReference type="AlphaFoldDB" id="A0AAD6SK73"/>
<evidence type="ECO:0008006" key="5">
    <source>
        <dbReference type="Google" id="ProtNLM"/>
    </source>
</evidence>
<accession>A0AAD6SK73</accession>
<feature type="region of interest" description="Disordered" evidence="1">
    <location>
        <begin position="68"/>
        <end position="90"/>
    </location>
</feature>
<proteinExistence type="predicted"/>
<evidence type="ECO:0000313" key="4">
    <source>
        <dbReference type="Proteomes" id="UP001218188"/>
    </source>
</evidence>
<name>A0AAD6SK73_9AGAR</name>
<evidence type="ECO:0000256" key="1">
    <source>
        <dbReference type="SAM" id="MobiDB-lite"/>
    </source>
</evidence>
<organism evidence="3 4">
    <name type="scientific">Mycena alexandri</name>
    <dbReference type="NCBI Taxonomy" id="1745969"/>
    <lineage>
        <taxon>Eukaryota</taxon>
        <taxon>Fungi</taxon>
        <taxon>Dikarya</taxon>
        <taxon>Basidiomycota</taxon>
        <taxon>Agaricomycotina</taxon>
        <taxon>Agaricomycetes</taxon>
        <taxon>Agaricomycetidae</taxon>
        <taxon>Agaricales</taxon>
        <taxon>Marasmiineae</taxon>
        <taxon>Mycenaceae</taxon>
        <taxon>Mycena</taxon>
    </lineage>
</organism>
<feature type="chain" id="PRO_5042061057" description="Secreted protein" evidence="2">
    <location>
        <begin position="36"/>
        <end position="90"/>
    </location>
</feature>
<feature type="signal peptide" evidence="2">
    <location>
        <begin position="1"/>
        <end position="35"/>
    </location>
</feature>
<evidence type="ECO:0000313" key="3">
    <source>
        <dbReference type="EMBL" id="KAJ7027072.1"/>
    </source>
</evidence>
<reference evidence="3" key="1">
    <citation type="submission" date="2023-03" db="EMBL/GenBank/DDBJ databases">
        <title>Massive genome expansion in bonnet fungi (Mycena s.s.) driven by repeated elements and novel gene families across ecological guilds.</title>
        <authorList>
            <consortium name="Lawrence Berkeley National Laboratory"/>
            <person name="Harder C.B."/>
            <person name="Miyauchi S."/>
            <person name="Viragh M."/>
            <person name="Kuo A."/>
            <person name="Thoen E."/>
            <person name="Andreopoulos B."/>
            <person name="Lu D."/>
            <person name="Skrede I."/>
            <person name="Drula E."/>
            <person name="Henrissat B."/>
            <person name="Morin E."/>
            <person name="Kohler A."/>
            <person name="Barry K."/>
            <person name="LaButti K."/>
            <person name="Morin E."/>
            <person name="Salamov A."/>
            <person name="Lipzen A."/>
            <person name="Mereny Z."/>
            <person name="Hegedus B."/>
            <person name="Baldrian P."/>
            <person name="Stursova M."/>
            <person name="Weitz H."/>
            <person name="Taylor A."/>
            <person name="Grigoriev I.V."/>
            <person name="Nagy L.G."/>
            <person name="Martin F."/>
            <person name="Kauserud H."/>
        </authorList>
    </citation>
    <scope>NUCLEOTIDE SEQUENCE</scope>
    <source>
        <strain evidence="3">CBHHK200</strain>
    </source>
</reference>